<dbReference type="OrthoDB" id="5919202at2759"/>
<gene>
    <name evidence="1" type="ORF">T11_15929</name>
</gene>
<dbReference type="Proteomes" id="UP000055024">
    <property type="component" value="Unassembled WGS sequence"/>
</dbReference>
<dbReference type="AlphaFoldDB" id="A0A0V1GP06"/>
<comment type="caution">
    <text evidence="1">The sequence shown here is derived from an EMBL/GenBank/DDBJ whole genome shotgun (WGS) entry which is preliminary data.</text>
</comment>
<evidence type="ECO:0000313" key="1">
    <source>
        <dbReference type="EMBL" id="KRY99965.1"/>
    </source>
</evidence>
<reference evidence="1 2" key="1">
    <citation type="submission" date="2015-01" db="EMBL/GenBank/DDBJ databases">
        <title>Evolution of Trichinella species and genotypes.</title>
        <authorList>
            <person name="Korhonen P.K."/>
            <person name="Edoardo P."/>
            <person name="Giuseppe L.R."/>
            <person name="Gasser R.B."/>
        </authorList>
    </citation>
    <scope>NUCLEOTIDE SEQUENCE [LARGE SCALE GENOMIC DNA]</scope>
    <source>
        <strain evidence="1">ISS1029</strain>
    </source>
</reference>
<organism evidence="1 2">
    <name type="scientific">Trichinella zimbabwensis</name>
    <dbReference type="NCBI Taxonomy" id="268475"/>
    <lineage>
        <taxon>Eukaryota</taxon>
        <taxon>Metazoa</taxon>
        <taxon>Ecdysozoa</taxon>
        <taxon>Nematoda</taxon>
        <taxon>Enoplea</taxon>
        <taxon>Dorylaimia</taxon>
        <taxon>Trichinellida</taxon>
        <taxon>Trichinellidae</taxon>
        <taxon>Trichinella</taxon>
    </lineage>
</organism>
<feature type="non-terminal residue" evidence="1">
    <location>
        <position position="63"/>
    </location>
</feature>
<dbReference type="EMBL" id="JYDP01000626">
    <property type="protein sequence ID" value="KRY99965.1"/>
    <property type="molecule type" value="Genomic_DNA"/>
</dbReference>
<evidence type="ECO:0000313" key="2">
    <source>
        <dbReference type="Proteomes" id="UP000055024"/>
    </source>
</evidence>
<protein>
    <submittedName>
        <fullName evidence="1">Uncharacterized protein</fullName>
    </submittedName>
</protein>
<proteinExistence type="predicted"/>
<name>A0A0V1GP06_9BILA</name>
<keyword evidence="2" id="KW-1185">Reference proteome</keyword>
<sequence>MSPVEYIVFGWYWLFKSNLRLQSLRRNFNEFIILVVDRVILAGFHFELLKEEFLKCRDFVQQQ</sequence>
<accession>A0A0V1GP06</accession>